<dbReference type="BioCyc" id="MMAZ1236903:G139K-756-MONOMER"/>
<dbReference type="Proteomes" id="UP000011718">
    <property type="component" value="Chromosome"/>
</dbReference>
<protein>
    <submittedName>
        <fullName evidence="1">Uncharacterized protein</fullName>
    </submittedName>
</protein>
<evidence type="ECO:0000313" key="1">
    <source>
        <dbReference type="EMBL" id="AGF96203.1"/>
    </source>
</evidence>
<gene>
    <name evidence="1" type="ORF">MmTuc01_0797</name>
</gene>
<evidence type="ECO:0000313" key="2">
    <source>
        <dbReference type="Proteomes" id="UP000011718"/>
    </source>
</evidence>
<sequence length="53" mass="6083">MNTTFYKSYVTFRAFLKLASCIFQKKLSCLLKDPLFNLKFNLTGAKHGSYGNI</sequence>
<reference evidence="1 2" key="1">
    <citation type="journal article" date="2013" name="Genome Announc.">
        <title>Complete Genome of a Methanosarcina mazei Strain Isolated from Sediment Samples from an Amazonian Flooded Area.</title>
        <authorList>
            <person name="Assis das Gracas D."/>
            <person name="Thiago Juca Ramos R."/>
            <person name="Vieira Araujo A.C."/>
            <person name="Zahlouth R."/>
            <person name="Ribeiro Carneiro A."/>
            <person name="Souza Lopes T."/>
            <person name="Azevedo Barauna R."/>
            <person name="Azevedo V."/>
            <person name="Cruz Schneider M.P."/>
            <person name="Pellizari V.H."/>
            <person name="Silva A."/>
        </authorList>
    </citation>
    <scope>NUCLEOTIDE SEQUENCE [LARGE SCALE GENOMIC DNA]</scope>
    <source>
        <strain evidence="1 2">Tuc01</strain>
    </source>
</reference>
<dbReference type="EMBL" id="CP004144">
    <property type="protein sequence ID" value="AGF96203.1"/>
    <property type="molecule type" value="Genomic_DNA"/>
</dbReference>
<dbReference type="KEGG" id="mmaz:MmTuc01_0797"/>
<accession>M1Q7P8</accession>
<name>M1Q7P8_METMZ</name>
<dbReference type="HOGENOM" id="CLU_3057138_0_0_2"/>
<organism evidence="1 2">
    <name type="scientific">Methanosarcina mazei Tuc01</name>
    <dbReference type="NCBI Taxonomy" id="1236903"/>
    <lineage>
        <taxon>Archaea</taxon>
        <taxon>Methanobacteriati</taxon>
        <taxon>Methanobacteriota</taxon>
        <taxon>Stenosarchaea group</taxon>
        <taxon>Methanomicrobia</taxon>
        <taxon>Methanosarcinales</taxon>
        <taxon>Methanosarcinaceae</taxon>
        <taxon>Methanosarcina</taxon>
    </lineage>
</organism>
<dbReference type="AlphaFoldDB" id="M1Q7P8"/>
<proteinExistence type="predicted"/>